<keyword evidence="8" id="KW-0325">Glycoprotein</keyword>
<dbReference type="SUPFAM" id="SSF56988">
    <property type="entry name" value="Anthrax protective antigen"/>
    <property type="match status" value="1"/>
</dbReference>
<feature type="domain" description="PA14" evidence="14">
    <location>
        <begin position="1524"/>
        <end position="1668"/>
    </location>
</feature>
<keyword evidence="5 12" id="KW-0732">Signal</keyword>
<evidence type="ECO:0008006" key="17">
    <source>
        <dbReference type="Google" id="ProtNLM"/>
    </source>
</evidence>
<dbReference type="Pfam" id="PF10162">
    <property type="entry name" value="G8"/>
    <property type="match status" value="2"/>
</dbReference>
<feature type="compositionally biased region" description="Polar residues" evidence="10">
    <location>
        <begin position="4159"/>
        <end position="4168"/>
    </location>
</feature>
<dbReference type="InterPro" id="IPR002909">
    <property type="entry name" value="IPT_dom"/>
</dbReference>
<feature type="chain" id="PRO_5032782483" description="Fibrocystin-L" evidence="12">
    <location>
        <begin position="27"/>
        <end position="4814"/>
    </location>
</feature>
<dbReference type="Gene3D" id="2.60.40.10">
    <property type="entry name" value="Immunoglobulins"/>
    <property type="match status" value="7"/>
</dbReference>
<dbReference type="PROSITE" id="PS51484">
    <property type="entry name" value="G8"/>
    <property type="match status" value="2"/>
</dbReference>
<feature type="compositionally biased region" description="Polar residues" evidence="10">
    <location>
        <begin position="4470"/>
        <end position="4480"/>
    </location>
</feature>
<dbReference type="SMART" id="SM01225">
    <property type="entry name" value="G8"/>
    <property type="match status" value="2"/>
</dbReference>
<feature type="signal peptide" evidence="12">
    <location>
        <begin position="1"/>
        <end position="26"/>
    </location>
</feature>
<keyword evidence="11" id="KW-0812">Transmembrane</keyword>
<dbReference type="Pfam" id="PF01833">
    <property type="entry name" value="TIG"/>
    <property type="match status" value="6"/>
</dbReference>
<keyword evidence="11" id="KW-0472">Membrane</keyword>
<keyword evidence="16" id="KW-1185">Reference proteome</keyword>
<organism evidence="15 16">
    <name type="scientific">Edaphochlamys debaryana</name>
    <dbReference type="NCBI Taxonomy" id="47281"/>
    <lineage>
        <taxon>Eukaryota</taxon>
        <taxon>Viridiplantae</taxon>
        <taxon>Chlorophyta</taxon>
        <taxon>core chlorophytes</taxon>
        <taxon>Chlorophyceae</taxon>
        <taxon>CS clade</taxon>
        <taxon>Chlamydomonadales</taxon>
        <taxon>Chlamydomonadales incertae sedis</taxon>
        <taxon>Edaphochlamys</taxon>
    </lineage>
</organism>
<feature type="compositionally biased region" description="Polar residues" evidence="10">
    <location>
        <begin position="4536"/>
        <end position="4549"/>
    </location>
</feature>
<evidence type="ECO:0000256" key="2">
    <source>
        <dbReference type="ARBA" id="ARBA00004236"/>
    </source>
</evidence>
<feature type="compositionally biased region" description="Basic and acidic residues" evidence="10">
    <location>
        <begin position="4707"/>
        <end position="4718"/>
    </location>
</feature>
<keyword evidence="6" id="KW-0677">Repeat</keyword>
<feature type="compositionally biased region" description="Pro residues" evidence="10">
    <location>
        <begin position="4270"/>
        <end position="4286"/>
    </location>
</feature>
<dbReference type="Pfam" id="PF24606">
    <property type="entry name" value="CEMIP_beta-hel"/>
    <property type="match status" value="1"/>
</dbReference>
<dbReference type="InterPro" id="IPR019316">
    <property type="entry name" value="G8_domain"/>
</dbReference>
<dbReference type="PROSITE" id="PS51820">
    <property type="entry name" value="PA14"/>
    <property type="match status" value="1"/>
</dbReference>
<sequence length="4814" mass="510497">MLHSTFVRAALAAACILALLPSRGLAQPYIDSIQPRYGSLAGGTRLSIYGSGFGDMMSGMPLVFVGSYPCVVVGHLSASESITCLTSKGEAGSYVVSVIVGNFEPVTISSFIYSDSYSPTLRAIYPSAGPPGTIAYLMGKPTWSISQDCKPENWGEVSCVSAIMFGDWLCRQDVDNEDTILQFSPFPDWNRYYNGWTGMYRVGCSVAAPRPGEDQPAIGTAGSFNASLHFEGSLRGGLPTPEALSYQYDVNGIPYQFQLYPEVTSVSPAAGSTAGGNTLTLRGRGFPDLSLERPGDRVEVKVGGAPCVVVSSEFDKVTCVTEPRPDAGINYDATPIKGLYPAGRGVEYEFYNLTDSSPFMNKWSDTFRNLWRINNTYKLTDVRNGSYAEILTGGWDSPNYAEKWHCSAMKAFFTAPLPGDYRFYMAADDYGQLNATWLENGVEVSRTIVNMTTWAATDDFFKYDTQASAPITLAEGQSVLLQSSHCNTYSIGHQQVAVRVPVPEPRLNSMAEEQRITITTQSTQRMLYIKYLYGAGVGTSIKRFELSTIVDASLDNDALGIKIEFDSVTVVVPATATAADMTAMVEEAFGGKGSLGSNRAQFGVRKERKQGSLVIEFGINSTLGDSIDFDGMTVELDTIRPKAYTYVADDSTCTYSNEYNRPDPSAGVPPPPPMDDATLGVVLLEVPRFEVPRVVPGGNIELYTGASETPITLPYDADASMVRAALRNLTNYDATVLANSTVREGAYFARIWNITFPNYASSSIPPITARIEPNSAPDGVLVTTEVRPASDGLSGKFMVSFAGYCEAVAMEPGFNAEQISAALSRLPKLGSPLRVDIDGSLASSVTFTITFDPFKNPGDVPSLRVVDIRALGGVKPNASVSTIRDGSIDAFYAPIPTEFLRLATATPNTIKASANLAPFACADPTGACPYVYDDALTPIVTAISPRALSFADATELPLTITGTGFTLANSAFANVTVGNATCRVTSFTDTQIICMVSENAPAGSREVKVNVQNVGFAKGFFTVVLETLFVTGVVPSPAVVSASGQSVLKFTGKGFDPVNCSSNVILIDNVPCVSIACTTRSLTVLYPGNGGTERLGASVVARVYEKGKMIDEDAPASPTVDVSLTGSAITAVAPDQLPGSGGNITLSLANTAAGTVTAVYLLPRLTDLANYTAVNAAFKARVPCENVTGSGAAAVTCAAGPLPNGQYQVLAELSSGLQLLCSDTVLYDLLIESVSPGSGSIGGGTTVVIRGSGFSPIAADNLVYIRVPISSVFLNGIVMCNTVSANATTIVCRTRPHLAAEADVDDPFAKKVMPVPTLARSVRVVICNTTYYNTSKLRDYCSDLAETPRARCTGTGPNPCSFAYVTELTPAIGGVVPTRGYGGQSVTIVGSFLGGVAHAYLTQNGVTMGECLDVQASGGAVTCTLPDLPSGVYNFLLKKANGELSVDALNSGVFTYYTTITALANNAGSLAGGLPLTLTAGGAGFALGGPNTTTNTTANMVTIAGLPCPVLTADLYKLTCRSPPINGYVFAEYWNLGVSAYSMPSNLISWTRPHASRLEKGINFNWGSGSPITGTIASDFFVVRFTFYMQVSSAQSVTYYLESDDDSQLYVDDALIGTRWRDLPVDLTPGVHKFVITYAEYGGSAYVRFKVNGATPDWSKVTPVPPGSALPVEININGVTAESHCPESNITLLVPGWAPDAAEPTWQTTDENVCSFVYSTYRTPTLVPVGTATNGITPFQPNGANIPITITGKFPYDTSKPAAPQFAITILDLPCPVTEIASDVASNVTTVTCMGPAVPTGLWPVNILVQGLGFARPVLGASTGDTDLPTINYPLLVDSINGAKATTAVAGTPVCQMSIYGGGTAVLMGYGFVKDGMDVVTNRTFTVLFDTLGNAGACNTRSAGSPLCLGARDVPLSPELLACDGPTATIRVPRFVGSSDPATVAGVASVVASLKLKPRVYLPPGVLLRGNNYSEVSSFPLLVACGTYTPKLFDLSMTSTAPVTNGASLDLSWSLAANMSNIPVGPVNGNSTATVQFEVAGGRVLTCKNPKVLSSVPGASSYSETLRCELPAHMPAATYTMWVCVQPVGCGAFQRFTVPLTVTSLSVDRGSSAGGMTVVIRGSGFDLDPTYPTVRFGNYTCDVQDVDTTSLTCITGSLPSKPVTTEALPLSVVPTKGAPLALFDNLQFVYDPTLESAAFVSKPNRGSTEGGTKIEITGADFSANAETKVIIGGTQCVNVTVISSTAIRCTTGKPPRNIMRVPLPVVVWQSGRGYSRSNASYQYIDLWSRNSTWGGGPLPGDGDWVRIPEGITVLLDISPPPLDMVVLEGNLVFDDTADYINLQTRYILVMGGNLTIGTAEKPYPGRANITMLGGPNSRDLPMYGGKAIGVREGVVTLYGKPKIPHYTNLNQTVRKGGNSITINGDVNWEVGDTIVIATSSWNGTEADEAVVTAIDKVSVPGCVVLSLDRAMLYDHVGAIHTQPGAADLDMRAEVAVLTRNVLFTGDWQSRKYMYGATLMVNSPRNMPRALIRFDNVEVTQSGQAFRLGRYSLHWHMHGDVNYQSWVRGCAIHHTYNRAITIHGTHRAIIQNVTAYRTMGHTFFLEDGIESGNLIENNIGIDVRASDALLNTDTTPAVFWITNPNNTVRNNVAAGSAAYGYWYRMLDNPEGPSYTTKVCPKFMQMLEFSNNTAHGNMFYGLRIHPEYYPRNSPCNGFSSWQPFEQTPAVFNGLRSYKNGMKGVICTQCGLVQWTNMVLGDNGGGPRAHIVNGKDHGGDAEMSWVVDDRNRFFVETDQMAGITNMTIYARTSTGNVGTAGQWPSGRRVAGIITQSPVLGDPKHSALMAITNVTFVDFSATAPLVGPEYSALEACGKCKTFQGGATTFTSGLKFITTDGSPTKLSTWSWGHQGVFQDMDGSLINADTIPASLQPNNWALGPGTTWHSAVESELFDPNECVYLRPETNADADPITNDGAICSPALTFRRIMLNGHGPEFIKFKDLKLTSLATNRTSLVHFTKYNEEGYQFTVPTGRDYWVHWDMPFRVDPEEFQLHKMDLMKPEHHVFISSKYVQAKDHFTVNNRQSNLTEPPTNTSDHGAFSYDKKFTPNTWWWGNYTYNDTCFKVVTAGTQDYRLSVESYTCPDEGCNNLPTEVVDVRNETLLWSNAATWTVASVGHPGKPVKGDNVTIPYGWELIIDENPPELEVLVIQGNVRFSTDVDVTLLAKYVIVMSRGALRAGAAGSPHPRRITIGLVGGRQTPDYGIDNKLNLGSKVLAAIRGGTIDLYGRQISQRWTRLTAPAKTGDSTLTVAGDVRQLGWQVGNRILVTSTTFNWKQSEIRNVTAITTNGATSTLTLDSALTYTHDARFKSYTGGPAGGVDMRAEVAMLSSSILITAANGASSYTFGSEMFGARVVVSGNSTGRFDGITMEYCGQGGLTDRACIFFDRLTSLTVTADSANGTGTGQTGTFRNPSVLRSSALVWGMNSNVRIGGTAGVNDGVAVVENVMYEAYDISSIDVDTSGNVIRGNLALGTIKDMTGKSGFDLSMPCTFDIKSASNWVEDNVAAGSERFGFAYYGLPCASGFATGSFRNNTAHTGLDGMWLRASNESIPTGCTALRNFTTWMNWDFGIISMRGIPTDVLFEDVNVLDTKHVGVQVLRVGGFTEEASAEWKRGLIVGQSGSAFCDACPTLSAAGCHPKLSRQSYNKATPFTPAVGIQSAMFALAYTPGPEKKPYDKPMGYATVHGRFDFSGLTMADFAGANGCGGVGSYALANHPEAPEAFYPHEFTRTNVINVASGAKQGMFLHSPPSPDWRNEADCGEAVLPLDDGTELELNCAGPAHALWRDLDGSMIGSKGSVAGIFTQPRHFAIDQGSPVIPGACSYSSAYDSYNCYEGSSSFLLDPALKPSPIPKKGIWGDPQHFVLESRDADSEDRNFGPVFFNVSGSIDAVSAAMDHGWCFAYTCQKRLSTFWTYLPTGQTVYVTFRGSPSQVFRLWLPYADPDAEIILVINYLGTLQRRFVYLTEAVDGVTGRVVPLDAPPSIGDESPHGSFFWDQNSQNIHVKIKGGRSMEIRTENSIYVTQSFAVTVDEFYTKSPEFMKDLSNAMGFKMERLFTAKIVPGSAVLTTGMGPQWINTFPIAEPVVLPGVDPSDPVDPMSALPSSATTRASKSNKDAADQSLIADLVAGAIAYNKVVSDPNVMDLIGLDPLGPPTFDLAGLSVTDPSIAAAITSALAAEGITVIDSLALSPPPSSAPSGNPGSGAGPTVTDSPSPPPSPTPPSPLPPSSPGVAVPNSGTGTTTTQGGSTTDPTAPAPAPADSPSSGSSTPILGIVIGVVVGCVVAALLVLAVVVVKRRRDAKRKREEEEAAAGGGMEGQTPVNPIAADEGVAALPAAAMVADLGMRRGGSHASGSSSIREAFGTTNPAYELPSERHARQSGKGLDDIEDSPAAGPRPGSGRNSPRVVPVIDASGTTPRASVTGQAPLPPRAEPGRLGGQEARESMYASVANRPLVTGHKLPHSNMPLAGGAVPISALRSSTAGSMGSDSANRPKSPAELHPANRASAPGAGSATGPHPLGAVPTDNQEGWWDPEAVQRSAASLGGPMAAAATVTSSPGPVSGRRSGLAPLPAGETSRQSRLPPVEAAKEYAEPEPPVPNVPTEPGGDPNAVTRALVPQESFVPRSRAASRIDDAAVDLAAPSRQMTAAEQRAHADSGDERAAGSPSSRPATATPPAERPPDARALQLPGGMVEFTASPSLLRSEVAAMIREAGPQGMAAMQAAVEAAEREEREAAAGGGAARSPAGLHSDSMRRREQ</sequence>
<feature type="compositionally biased region" description="Low complexity" evidence="10">
    <location>
        <begin position="4719"/>
        <end position="4732"/>
    </location>
</feature>
<dbReference type="InterPro" id="IPR055401">
    <property type="entry name" value="CEMIP_beta-hel_dom"/>
</dbReference>
<comment type="subcellular location">
    <subcellularLocation>
        <location evidence="2">Cell membrane</location>
    </subcellularLocation>
    <subcellularLocation>
        <location evidence="3">Cell projection</location>
    </subcellularLocation>
    <subcellularLocation>
        <location evidence="1">Membrane</location>
        <topology evidence="1">Single-pass membrane protein</topology>
    </subcellularLocation>
</comment>
<feature type="domain" description="G8" evidence="13">
    <location>
        <begin position="2291"/>
        <end position="2411"/>
    </location>
</feature>
<feature type="compositionally biased region" description="Low complexity" evidence="10">
    <location>
        <begin position="4294"/>
        <end position="4310"/>
    </location>
</feature>
<feature type="compositionally biased region" description="Low complexity" evidence="10">
    <location>
        <begin position="4562"/>
        <end position="4573"/>
    </location>
</feature>
<feature type="compositionally biased region" description="Low complexity" evidence="10">
    <location>
        <begin position="4596"/>
        <end position="4623"/>
    </location>
</feature>
<dbReference type="InterPro" id="IPR013783">
    <property type="entry name" value="Ig-like_fold"/>
</dbReference>
<dbReference type="SMART" id="SM00429">
    <property type="entry name" value="IPT"/>
    <property type="match status" value="7"/>
</dbReference>
<gene>
    <name evidence="15" type="ORF">HYH03_005503</name>
</gene>
<comment type="caution">
    <text evidence="15">The sequence shown here is derived from an EMBL/GenBank/DDBJ whole genome shotgun (WGS) entry which is preliminary data.</text>
</comment>
<dbReference type="InterPro" id="IPR011050">
    <property type="entry name" value="Pectin_lyase_fold/virulence"/>
</dbReference>
<evidence type="ECO:0000256" key="5">
    <source>
        <dbReference type="ARBA" id="ARBA00022729"/>
    </source>
</evidence>
<feature type="region of interest" description="Disordered" evidence="10">
    <location>
        <begin position="4536"/>
        <end position="4747"/>
    </location>
</feature>
<evidence type="ECO:0000256" key="1">
    <source>
        <dbReference type="ARBA" id="ARBA00004167"/>
    </source>
</evidence>
<feature type="region of interest" description="Disordered" evidence="10">
    <location>
        <begin position="4355"/>
        <end position="4380"/>
    </location>
</feature>
<dbReference type="CDD" id="cd00102">
    <property type="entry name" value="IPT"/>
    <property type="match status" value="1"/>
</dbReference>
<evidence type="ECO:0000256" key="3">
    <source>
        <dbReference type="ARBA" id="ARBA00004316"/>
    </source>
</evidence>
<dbReference type="InterPro" id="IPR037524">
    <property type="entry name" value="PA14/GLEYA"/>
</dbReference>
<feature type="region of interest" description="Disordered" evidence="10">
    <location>
        <begin position="4783"/>
        <end position="4814"/>
    </location>
</feature>
<dbReference type="SUPFAM" id="SSF81296">
    <property type="entry name" value="E set domains"/>
    <property type="match status" value="7"/>
</dbReference>
<evidence type="ECO:0000256" key="9">
    <source>
        <dbReference type="ARBA" id="ARBA00023273"/>
    </source>
</evidence>
<feature type="region of interest" description="Disordered" evidence="10">
    <location>
        <begin position="4147"/>
        <end position="4172"/>
    </location>
</feature>
<dbReference type="CDD" id="cd00603">
    <property type="entry name" value="IPT_PCSR"/>
    <property type="match status" value="5"/>
</dbReference>
<evidence type="ECO:0000256" key="10">
    <source>
        <dbReference type="SAM" id="MobiDB-lite"/>
    </source>
</evidence>
<dbReference type="OrthoDB" id="530609at2759"/>
<feature type="transmembrane region" description="Helical" evidence="11">
    <location>
        <begin position="4328"/>
        <end position="4352"/>
    </location>
</feature>
<evidence type="ECO:0000313" key="16">
    <source>
        <dbReference type="Proteomes" id="UP000612055"/>
    </source>
</evidence>
<evidence type="ECO:0000256" key="8">
    <source>
        <dbReference type="ARBA" id="ARBA00023180"/>
    </source>
</evidence>
<evidence type="ECO:0000256" key="12">
    <source>
        <dbReference type="SAM" id="SignalP"/>
    </source>
</evidence>
<dbReference type="SUPFAM" id="SSF51126">
    <property type="entry name" value="Pectin lyase-like"/>
    <property type="match status" value="1"/>
</dbReference>
<evidence type="ECO:0000256" key="6">
    <source>
        <dbReference type="ARBA" id="ARBA00022737"/>
    </source>
</evidence>
<dbReference type="InterPro" id="IPR006626">
    <property type="entry name" value="PbH1"/>
</dbReference>
<accession>A0A836C113</accession>
<evidence type="ECO:0000313" key="15">
    <source>
        <dbReference type="EMBL" id="KAG2496270.1"/>
    </source>
</evidence>
<keyword evidence="9" id="KW-0966">Cell projection</keyword>
<proteinExistence type="predicted"/>
<evidence type="ECO:0000256" key="4">
    <source>
        <dbReference type="ARBA" id="ARBA00022475"/>
    </source>
</evidence>
<keyword evidence="7 11" id="KW-1133">Transmembrane helix</keyword>
<feature type="domain" description="G8" evidence="13">
    <location>
        <begin position="3166"/>
        <end position="3297"/>
    </location>
</feature>
<dbReference type="Proteomes" id="UP000612055">
    <property type="component" value="Unassembled WGS sequence"/>
</dbReference>
<feature type="region of interest" description="Disordered" evidence="10">
    <location>
        <begin position="4423"/>
        <end position="4497"/>
    </location>
</feature>
<dbReference type="SMART" id="SM00710">
    <property type="entry name" value="PbH1"/>
    <property type="match status" value="7"/>
</dbReference>
<dbReference type="PANTHER" id="PTHR46769:SF2">
    <property type="entry name" value="FIBROCYSTIN-L ISOFORM 2 PRECURSOR-RELATED"/>
    <property type="match status" value="1"/>
</dbReference>
<reference evidence="15" key="1">
    <citation type="journal article" date="2020" name="bioRxiv">
        <title>Comparative genomics of Chlamydomonas.</title>
        <authorList>
            <person name="Craig R.J."/>
            <person name="Hasan A.R."/>
            <person name="Ness R.W."/>
            <person name="Keightley P.D."/>
        </authorList>
    </citation>
    <scope>NUCLEOTIDE SEQUENCE</scope>
    <source>
        <strain evidence="15">CCAP 11/70</strain>
    </source>
</reference>
<dbReference type="InterPro" id="IPR014756">
    <property type="entry name" value="Ig_E-set"/>
</dbReference>
<protein>
    <recommendedName>
        <fullName evidence="17">Fibrocystin-L</fullName>
    </recommendedName>
</protein>
<keyword evidence="4" id="KW-1003">Cell membrane</keyword>
<dbReference type="GO" id="GO:0042995">
    <property type="term" value="C:cell projection"/>
    <property type="evidence" value="ECO:0007669"/>
    <property type="project" value="UniProtKB-SubCell"/>
</dbReference>
<dbReference type="PANTHER" id="PTHR46769">
    <property type="entry name" value="POLYCYSTIC KIDNEY AND HEPATIC DISEASE 1 (AUTOSOMAL RECESSIVE)-LIKE 1"/>
    <property type="match status" value="1"/>
</dbReference>
<evidence type="ECO:0000256" key="7">
    <source>
        <dbReference type="ARBA" id="ARBA00022989"/>
    </source>
</evidence>
<name>A0A836C113_9CHLO</name>
<feature type="region of interest" description="Disordered" evidence="10">
    <location>
        <begin position="4246"/>
        <end position="4324"/>
    </location>
</feature>
<evidence type="ECO:0000259" key="14">
    <source>
        <dbReference type="PROSITE" id="PS51820"/>
    </source>
</evidence>
<evidence type="ECO:0000256" key="11">
    <source>
        <dbReference type="SAM" id="Phobius"/>
    </source>
</evidence>
<dbReference type="InterPro" id="IPR052387">
    <property type="entry name" value="Fibrocystin"/>
</dbReference>
<dbReference type="GO" id="GO:0005886">
    <property type="term" value="C:plasma membrane"/>
    <property type="evidence" value="ECO:0007669"/>
    <property type="project" value="UniProtKB-SubCell"/>
</dbReference>
<dbReference type="EMBL" id="JAEHOE010000019">
    <property type="protein sequence ID" value="KAG2496270.1"/>
    <property type="molecule type" value="Genomic_DNA"/>
</dbReference>
<evidence type="ECO:0000259" key="13">
    <source>
        <dbReference type="PROSITE" id="PS51484"/>
    </source>
</evidence>